<dbReference type="Proteomes" id="UP000682739">
    <property type="component" value="Chromosome"/>
</dbReference>
<evidence type="ECO:0000313" key="7">
    <source>
        <dbReference type="Proteomes" id="UP000682739"/>
    </source>
</evidence>
<protein>
    <submittedName>
        <fullName evidence="6">DUF5110 domain-containing protein</fullName>
    </submittedName>
</protein>
<dbReference type="AlphaFoldDB" id="A0A975DDY5"/>
<feature type="domain" description="Glycoside hydrolase family 31 N-terminal" evidence="4">
    <location>
        <begin position="14"/>
        <end position="160"/>
    </location>
</feature>
<keyword evidence="7" id="KW-1185">Reference proteome</keyword>
<feature type="domain" description="Glycoside hydrolase family 31 TIM barrel" evidence="3">
    <location>
        <begin position="203"/>
        <end position="530"/>
    </location>
</feature>
<dbReference type="SUPFAM" id="SSF51011">
    <property type="entry name" value="Glycosyl hydrolase domain"/>
    <property type="match status" value="1"/>
</dbReference>
<accession>A0A975DDY5</accession>
<evidence type="ECO:0000256" key="2">
    <source>
        <dbReference type="RuleBase" id="RU361185"/>
    </source>
</evidence>
<evidence type="ECO:0000259" key="3">
    <source>
        <dbReference type="Pfam" id="PF01055"/>
    </source>
</evidence>
<dbReference type="PANTHER" id="PTHR22762">
    <property type="entry name" value="ALPHA-GLUCOSIDASE"/>
    <property type="match status" value="1"/>
</dbReference>
<dbReference type="CDD" id="cd06598">
    <property type="entry name" value="GH31_transferase_CtsZ"/>
    <property type="match status" value="1"/>
</dbReference>
<dbReference type="InterPro" id="IPR011013">
    <property type="entry name" value="Gal_mutarotase_sf_dom"/>
</dbReference>
<dbReference type="KEGG" id="psym:J1N51_13205"/>
<dbReference type="GO" id="GO:0030246">
    <property type="term" value="F:carbohydrate binding"/>
    <property type="evidence" value="ECO:0007669"/>
    <property type="project" value="InterPro"/>
</dbReference>
<evidence type="ECO:0000259" key="5">
    <source>
        <dbReference type="Pfam" id="PF21365"/>
    </source>
</evidence>
<keyword evidence="2" id="KW-0326">Glycosidase</keyword>
<proteinExistence type="inferred from homology"/>
<dbReference type="InterPro" id="IPR017853">
    <property type="entry name" value="GH"/>
</dbReference>
<dbReference type="Gene3D" id="2.60.40.1180">
    <property type="entry name" value="Golgi alpha-mannosidase II"/>
    <property type="match status" value="2"/>
</dbReference>
<dbReference type="EMBL" id="CP072110">
    <property type="protein sequence ID" value="QTH65405.1"/>
    <property type="molecule type" value="Genomic_DNA"/>
</dbReference>
<dbReference type="Gene3D" id="2.60.40.1760">
    <property type="entry name" value="glycosyl hydrolase (family 31)"/>
    <property type="match status" value="1"/>
</dbReference>
<dbReference type="GO" id="GO:0004553">
    <property type="term" value="F:hydrolase activity, hydrolyzing O-glycosyl compounds"/>
    <property type="evidence" value="ECO:0007669"/>
    <property type="project" value="InterPro"/>
</dbReference>
<feature type="domain" description="Glycosyl hydrolase family 31 C-terminal" evidence="5">
    <location>
        <begin position="538"/>
        <end position="628"/>
    </location>
</feature>
<dbReference type="CDD" id="cd14752">
    <property type="entry name" value="GH31_N"/>
    <property type="match status" value="1"/>
</dbReference>
<dbReference type="Pfam" id="PF13802">
    <property type="entry name" value="Gal_mutarotas_2"/>
    <property type="match status" value="1"/>
</dbReference>
<dbReference type="SUPFAM" id="SSF51445">
    <property type="entry name" value="(Trans)glycosidases"/>
    <property type="match status" value="1"/>
</dbReference>
<dbReference type="Pfam" id="PF21365">
    <property type="entry name" value="Glyco_hydro_31_3rd"/>
    <property type="match status" value="1"/>
</dbReference>
<dbReference type="SUPFAM" id="SSF74650">
    <property type="entry name" value="Galactose mutarotase-like"/>
    <property type="match status" value="1"/>
</dbReference>
<keyword evidence="2" id="KW-0378">Hydrolase</keyword>
<name>A0A975DDY5_9GAMM</name>
<dbReference type="Gene3D" id="3.20.20.80">
    <property type="entry name" value="Glycosidases"/>
    <property type="match status" value="1"/>
</dbReference>
<organism evidence="6 7">
    <name type="scientific">Psychrosphaera ytuae</name>
    <dbReference type="NCBI Taxonomy" id="2820710"/>
    <lineage>
        <taxon>Bacteria</taxon>
        <taxon>Pseudomonadati</taxon>
        <taxon>Pseudomonadota</taxon>
        <taxon>Gammaproteobacteria</taxon>
        <taxon>Alteromonadales</taxon>
        <taxon>Pseudoalteromonadaceae</taxon>
        <taxon>Psychrosphaera</taxon>
    </lineage>
</organism>
<evidence type="ECO:0000256" key="1">
    <source>
        <dbReference type="ARBA" id="ARBA00007806"/>
    </source>
</evidence>
<dbReference type="GO" id="GO:0005975">
    <property type="term" value="P:carbohydrate metabolic process"/>
    <property type="evidence" value="ECO:0007669"/>
    <property type="project" value="InterPro"/>
</dbReference>
<sequence>MTIKPIHEMAVEVMVDGQYSRNFPSFALTPDLNRDVPFKFIESEQTLTLSTKRLSVSFDKSSTQISYHKDGEPLTREEAGYFEQATLQGFRFVLSPEERLLGTGQRVLGMDRRGHRLPLYNRAHYGYGTHSEQMNYSLPAIMSSKKYMILFDNSAKGAIDLGKSESDVLQFEAIGGRQSYLLIAGDSYPELINHYVDVTGKQPMPPRWALGNHASRFGYKSQQQVIDTINKYQEASIPVDAIILDLYWFGKEVQGHMGNLAWDKDAFPEPEKMIRTLKDKGVKTTLITEPFVLTSSKRWDEAVENDVLAKNIAGTDVRIFDFFFGETGLIDVFHKPAQDWFGAIYKELSEQGVAGVWGDLGEPEVHPADMQHQLSDWQITASSDEIHNVFGHEWAKLAYQSSLQANPDQRPFILMRAGFAGSQRYGLIPWTGDVSRSWDGLKPQPELTMQMGLFGLAYTHSDLGGFAGGEQFDKEMYIRWLQYGVFQPIYRPHAQDAIAPEPVFHDQETQSITREYIKLRYRLMPYNYTLAYLNSQQGLPMMRPMFFEDESDLSLIDYKDQYLWGDAFLVKPVTEEGVKKVNVYLPQGQWTDFWTGEKYQVTEENGKVVEYPVNLTKLPVLVRGGSIIPTVRDHQNASEYSSQSLRFDLYFDPSKLVTETLVYEDDGISPNSVEKGEYELIKVKSTGADNKGQAVMTLAFNREVKGAYSGIPNQRELSTVIHHWPSRPKDIKINGQSIAIAVTKSDFDLEATAAFYNFNTKQLIIKTNWQNTASEIIIN</sequence>
<evidence type="ECO:0000313" key="6">
    <source>
        <dbReference type="EMBL" id="QTH65405.1"/>
    </source>
</evidence>
<dbReference type="Pfam" id="PF01055">
    <property type="entry name" value="Glyco_hydro_31_2nd"/>
    <property type="match status" value="1"/>
</dbReference>
<comment type="similarity">
    <text evidence="1 2">Belongs to the glycosyl hydrolase 31 family.</text>
</comment>
<dbReference type="InterPro" id="IPR013780">
    <property type="entry name" value="Glyco_hydro_b"/>
</dbReference>
<dbReference type="InterPro" id="IPR025887">
    <property type="entry name" value="Glyco_hydro_31_N_dom"/>
</dbReference>
<gene>
    <name evidence="6" type="ORF">J1N51_13205</name>
</gene>
<dbReference type="PANTHER" id="PTHR22762:SF120">
    <property type="entry name" value="HETEROGLYCAN GLUCOSIDASE 1"/>
    <property type="match status" value="1"/>
</dbReference>
<dbReference type="InterPro" id="IPR048395">
    <property type="entry name" value="Glyco_hydro_31_C"/>
</dbReference>
<reference evidence="6" key="1">
    <citation type="submission" date="2021-03" db="EMBL/GenBank/DDBJ databases">
        <title>Description of Psychrosphaera ytuae sp. nov. isolated from deep sea sediment of South China Sea.</title>
        <authorList>
            <person name="Zhang J."/>
            <person name="Xu X.-D."/>
        </authorList>
    </citation>
    <scope>NUCLEOTIDE SEQUENCE</scope>
    <source>
        <strain evidence="6">MTZ26</strain>
    </source>
</reference>
<dbReference type="InterPro" id="IPR000322">
    <property type="entry name" value="Glyco_hydro_31_TIM"/>
</dbReference>
<evidence type="ECO:0000259" key="4">
    <source>
        <dbReference type="Pfam" id="PF13802"/>
    </source>
</evidence>